<proteinExistence type="predicted"/>
<dbReference type="EMBL" id="MCGT01000011">
    <property type="protein sequence ID" value="ORX55534.1"/>
    <property type="molecule type" value="Genomic_DNA"/>
</dbReference>
<evidence type="ECO:0000313" key="1">
    <source>
        <dbReference type="EMBL" id="ORX55534.1"/>
    </source>
</evidence>
<keyword evidence="2" id="KW-1185">Reference proteome</keyword>
<reference evidence="1 2" key="1">
    <citation type="submission" date="2016-07" db="EMBL/GenBank/DDBJ databases">
        <title>Pervasive Adenine N6-methylation of Active Genes in Fungi.</title>
        <authorList>
            <consortium name="DOE Joint Genome Institute"/>
            <person name="Mondo S.J."/>
            <person name="Dannebaum R.O."/>
            <person name="Kuo R.C."/>
            <person name="Labutti K."/>
            <person name="Haridas S."/>
            <person name="Kuo A."/>
            <person name="Salamov A."/>
            <person name="Ahrendt S.R."/>
            <person name="Lipzen A."/>
            <person name="Sullivan W."/>
            <person name="Andreopoulos W.B."/>
            <person name="Clum A."/>
            <person name="Lindquist E."/>
            <person name="Daum C."/>
            <person name="Ramamoorthy G.K."/>
            <person name="Gryganskyi A."/>
            <person name="Culley D."/>
            <person name="Magnuson J.K."/>
            <person name="James T.Y."/>
            <person name="O'Malley M.A."/>
            <person name="Stajich J.E."/>
            <person name="Spatafora J.W."/>
            <person name="Visel A."/>
            <person name="Grigoriev I.V."/>
        </authorList>
    </citation>
    <scope>NUCLEOTIDE SEQUENCE [LARGE SCALE GENOMIC DNA]</scope>
    <source>
        <strain evidence="1 2">NRRL 3301</strain>
    </source>
</reference>
<organism evidence="1 2">
    <name type="scientific">Hesseltinella vesiculosa</name>
    <dbReference type="NCBI Taxonomy" id="101127"/>
    <lineage>
        <taxon>Eukaryota</taxon>
        <taxon>Fungi</taxon>
        <taxon>Fungi incertae sedis</taxon>
        <taxon>Mucoromycota</taxon>
        <taxon>Mucoromycotina</taxon>
        <taxon>Mucoromycetes</taxon>
        <taxon>Mucorales</taxon>
        <taxon>Cunninghamellaceae</taxon>
        <taxon>Hesseltinella</taxon>
    </lineage>
</organism>
<dbReference type="AlphaFoldDB" id="A0A1X2GJR5"/>
<dbReference type="Proteomes" id="UP000242146">
    <property type="component" value="Unassembled WGS sequence"/>
</dbReference>
<gene>
    <name evidence="1" type="ORF">DM01DRAFT_328846</name>
</gene>
<dbReference type="OrthoDB" id="2282634at2759"/>
<protein>
    <submittedName>
        <fullName evidence="1">Uncharacterized protein</fullName>
    </submittedName>
</protein>
<name>A0A1X2GJR5_9FUNG</name>
<accession>A0A1X2GJR5</accession>
<comment type="caution">
    <text evidence="1">The sequence shown here is derived from an EMBL/GenBank/DDBJ whole genome shotgun (WGS) entry which is preliminary data.</text>
</comment>
<evidence type="ECO:0000313" key="2">
    <source>
        <dbReference type="Proteomes" id="UP000242146"/>
    </source>
</evidence>
<sequence length="184" mass="20215">MRFLLSPDYSHPAHAPGAEWTAAKWASFWRTPLPHSTHGVLFRFLLGKLTNRSLLHRIVPLLIPSAKCIICRYCDESSLTSSSPARSSSVFGDWLGSNTLSPHSAASSQSSPPSPPGIGLRYVRAPHLCRPSLSSAPSSLPFRSAHWRHIFDEVPFTAINAVATVNKTTQYLHDEARLLPHSSP</sequence>